<dbReference type="AlphaFoldDB" id="A0A6A4IJG5"/>
<feature type="compositionally biased region" description="Low complexity" evidence="2">
    <location>
        <begin position="227"/>
        <end position="238"/>
    </location>
</feature>
<dbReference type="InterPro" id="IPR019190">
    <property type="entry name" value="EXOV"/>
</dbReference>
<gene>
    <name evidence="3" type="ORF">BT96DRAFT_984867</name>
</gene>
<dbReference type="PANTHER" id="PTHR14464">
    <property type="entry name" value="EXONUCLEASE V"/>
    <property type="match status" value="1"/>
</dbReference>
<comment type="similarity">
    <text evidence="1">Belongs to the EXO5 family.</text>
</comment>
<proteinExistence type="inferred from homology"/>
<feature type="region of interest" description="Disordered" evidence="2">
    <location>
        <begin position="205"/>
        <end position="281"/>
    </location>
</feature>
<dbReference type="GO" id="GO:0005739">
    <property type="term" value="C:mitochondrion"/>
    <property type="evidence" value="ECO:0007669"/>
    <property type="project" value="TreeGrafter"/>
</dbReference>
<dbReference type="GO" id="GO:0036297">
    <property type="term" value="P:interstrand cross-link repair"/>
    <property type="evidence" value="ECO:0007669"/>
    <property type="project" value="TreeGrafter"/>
</dbReference>
<dbReference type="GO" id="GO:0005634">
    <property type="term" value="C:nucleus"/>
    <property type="evidence" value="ECO:0007669"/>
    <property type="project" value="TreeGrafter"/>
</dbReference>
<dbReference type="GO" id="GO:0045145">
    <property type="term" value="F:single-stranded DNA 5'-3' DNA exonuclease activity"/>
    <property type="evidence" value="ECO:0007669"/>
    <property type="project" value="InterPro"/>
</dbReference>
<evidence type="ECO:0000313" key="3">
    <source>
        <dbReference type="EMBL" id="KAE9409127.1"/>
    </source>
</evidence>
<reference evidence="3" key="1">
    <citation type="journal article" date="2019" name="Environ. Microbiol.">
        <title>Fungal ecological strategies reflected in gene transcription - a case study of two litter decomposers.</title>
        <authorList>
            <person name="Barbi F."/>
            <person name="Kohler A."/>
            <person name="Barry K."/>
            <person name="Baskaran P."/>
            <person name="Daum C."/>
            <person name="Fauchery L."/>
            <person name="Ihrmark K."/>
            <person name="Kuo A."/>
            <person name="LaButti K."/>
            <person name="Lipzen A."/>
            <person name="Morin E."/>
            <person name="Grigoriev I.V."/>
            <person name="Henrissat B."/>
            <person name="Lindahl B."/>
            <person name="Martin F."/>
        </authorList>
    </citation>
    <scope>NUCLEOTIDE SEQUENCE</scope>
    <source>
        <strain evidence="3">JB14</strain>
    </source>
</reference>
<organism evidence="3 4">
    <name type="scientific">Gymnopus androsaceus JB14</name>
    <dbReference type="NCBI Taxonomy" id="1447944"/>
    <lineage>
        <taxon>Eukaryota</taxon>
        <taxon>Fungi</taxon>
        <taxon>Dikarya</taxon>
        <taxon>Basidiomycota</taxon>
        <taxon>Agaricomycotina</taxon>
        <taxon>Agaricomycetes</taxon>
        <taxon>Agaricomycetidae</taxon>
        <taxon>Agaricales</taxon>
        <taxon>Marasmiineae</taxon>
        <taxon>Omphalotaceae</taxon>
        <taxon>Gymnopus</taxon>
    </lineage>
</organism>
<dbReference type="Proteomes" id="UP000799118">
    <property type="component" value="Unassembled WGS sequence"/>
</dbReference>
<feature type="compositionally biased region" description="Low complexity" evidence="2">
    <location>
        <begin position="246"/>
        <end position="263"/>
    </location>
</feature>
<accession>A0A6A4IJG5</accession>
<dbReference type="EMBL" id="ML769388">
    <property type="protein sequence ID" value="KAE9409127.1"/>
    <property type="molecule type" value="Genomic_DNA"/>
</dbReference>
<evidence type="ECO:0000256" key="2">
    <source>
        <dbReference type="SAM" id="MobiDB-lite"/>
    </source>
</evidence>
<dbReference type="PANTHER" id="PTHR14464:SF4">
    <property type="entry name" value="EXONUCLEASE V"/>
    <property type="match status" value="1"/>
</dbReference>
<name>A0A6A4IJG5_9AGAR</name>
<evidence type="ECO:0000256" key="1">
    <source>
        <dbReference type="ARBA" id="ARBA00009797"/>
    </source>
</evidence>
<protein>
    <submittedName>
        <fullName evidence="3">Uncharacterized protein</fullName>
    </submittedName>
</protein>
<dbReference type="OrthoDB" id="354769at2759"/>
<keyword evidence="4" id="KW-1185">Reference proteome</keyword>
<dbReference type="Pfam" id="PF09810">
    <property type="entry name" value="Exo5"/>
    <property type="match status" value="1"/>
</dbReference>
<evidence type="ECO:0000313" key="4">
    <source>
        <dbReference type="Proteomes" id="UP000799118"/>
    </source>
</evidence>
<sequence length="541" mass="60830">MTDCEDEYAIYDDFSNFTEEELAQIDSLALPSTSKSIPHVQVELEGSATETCHSPSKSTCFAHAALPPKQYSVCYRHFLTCMVQFDYGLRQMRHRRLKDRPASFVTEKGKEIFVDADTAASSDKIKKKGVSIHKKLEREIRPEEIKVKVTTQEESWGLRLINMIDCIDSLLCLGCAREMPVFGLVDGHVVVGIIDEIIFLSSPRQKKKRGFQSSPSTPQKPKRMRRSPSQSPKTSSMSLDKTHGASFSSDAPPSPSNNPNSPSLHLIDTKTRRRNSLPRDEDTLSSRIQLMLYSRMLSNLMSSALDLPSFWQILGLDAATPFSGNFMAQTLLTQETACLHDLAGWWRVAVSRLDGAKIDSSLQLIYRLQPNHQRGFRRHRNGSGETTSAASSREELEIARAVQASLSDVQVPPKAEQQLARALTQRVTDPEVGIEEEKSLVEDPELLWAIEQSLLTHLGLDHNGQTSQTVDKQRTDTPQHDSDIIGTTEFEFDQQLLDEYLVDIMKWWNGERNSRGVSLEAVGTLFLMRIPHWMRMAGAEG</sequence>